<dbReference type="AlphaFoldDB" id="A0A3G6RD81"/>
<evidence type="ECO:0000313" key="3">
    <source>
        <dbReference type="Proteomes" id="UP000236262"/>
    </source>
</evidence>
<protein>
    <submittedName>
        <fullName evidence="2">Uncharacterized protein</fullName>
    </submittedName>
</protein>
<dbReference type="Proteomes" id="UP000236262">
    <property type="component" value="Unassembled WGS sequence"/>
</dbReference>
<keyword evidence="4" id="KW-1185">Reference proteome</keyword>
<dbReference type="KEGG" id="clac:EG342_12345"/>
<reference evidence="2 3" key="1">
    <citation type="submission" date="2018-01" db="EMBL/GenBank/DDBJ databases">
        <title>Draft genome sequences of Chryseobacterium lactis NCTC11390, Chryseobacterium oncorhynchi 701B-08, and Chryseobacterium viscerum 687B-08.</title>
        <authorList>
            <person name="Jeong J.-J."/>
            <person name="Lee Y.J."/>
            <person name="Park B."/>
            <person name="Choi I.-G."/>
            <person name="Kim K.D."/>
        </authorList>
    </citation>
    <scope>NUCLEOTIDE SEQUENCE [LARGE SCALE GENOMIC DNA]</scope>
    <source>
        <strain evidence="2 3">NCTC11390</strain>
    </source>
</reference>
<name>A0A3G6RD81_CHRLC</name>
<dbReference type="EMBL" id="CP033924">
    <property type="protein sequence ID" value="AZA82621.1"/>
    <property type="molecule type" value="Genomic_DNA"/>
</dbReference>
<evidence type="ECO:0000313" key="1">
    <source>
        <dbReference type="EMBL" id="AZA82621.1"/>
    </source>
</evidence>
<sequence length="181" mass="19361">MKKLLIIISAVISQTIFSQVIIGDTTGSASNKTSVLLEFPNGQNKGIILPYTRTLPSSPTEGTLLLDAATNTSSRIKYYNGSWIDLSGQDADLTSVLSDQPTNAQILEESNAKVIIGSNNSTASGVLVLESQTKALLLPSAESTDEIPNPSPGMIIFIRKNGAKRLAVFNGNKWSYWMAGN</sequence>
<dbReference type="Proteomes" id="UP000279972">
    <property type="component" value="Chromosome"/>
</dbReference>
<accession>A0A3G6RD81</accession>
<gene>
    <name evidence="2" type="ORF">C1637_20810</name>
    <name evidence="1" type="ORF">EG342_12345</name>
</gene>
<dbReference type="EMBL" id="PPEH01000010">
    <property type="protein sequence ID" value="PNW11857.1"/>
    <property type="molecule type" value="Genomic_DNA"/>
</dbReference>
<dbReference type="OrthoDB" id="705292at2"/>
<proteinExistence type="predicted"/>
<organism evidence="2 3">
    <name type="scientific">Chryseobacterium lactis</name>
    <dbReference type="NCBI Taxonomy" id="1241981"/>
    <lineage>
        <taxon>Bacteria</taxon>
        <taxon>Pseudomonadati</taxon>
        <taxon>Bacteroidota</taxon>
        <taxon>Flavobacteriia</taxon>
        <taxon>Flavobacteriales</taxon>
        <taxon>Weeksellaceae</taxon>
        <taxon>Chryseobacterium group</taxon>
        <taxon>Chryseobacterium</taxon>
    </lineage>
</organism>
<dbReference type="RefSeq" id="WP_103293578.1">
    <property type="nucleotide sequence ID" value="NZ_CP033924.1"/>
</dbReference>
<evidence type="ECO:0000313" key="4">
    <source>
        <dbReference type="Proteomes" id="UP000279972"/>
    </source>
</evidence>
<reference evidence="1 4" key="2">
    <citation type="submission" date="2018-11" db="EMBL/GenBank/DDBJ databases">
        <title>Proposal to divide the Flavobacteriaceae and reorganize its genera based on Amino Acid Identity values calculated from whole genome sequences.</title>
        <authorList>
            <person name="Nicholson A.C."/>
            <person name="Gulvik C.A."/>
            <person name="Whitney A.M."/>
            <person name="Humrighouse B.W."/>
            <person name="Bell M."/>
            <person name="Holmes B."/>
            <person name="Steigerwalt A.G."/>
            <person name="Villarma A."/>
            <person name="Sheth M."/>
            <person name="Batra D."/>
            <person name="Pryor J."/>
            <person name="Bernardet J.-F."/>
            <person name="Hugo C."/>
            <person name="Kampfer P."/>
            <person name="Newman J."/>
            <person name="McQuiston J.R."/>
        </authorList>
    </citation>
    <scope>NUCLEOTIDE SEQUENCE [LARGE SCALE GENOMIC DNA]</scope>
    <source>
        <strain evidence="1 4">KC_1864</strain>
    </source>
</reference>
<evidence type="ECO:0000313" key="2">
    <source>
        <dbReference type="EMBL" id="PNW11857.1"/>
    </source>
</evidence>